<accession>W9YKF2</accession>
<dbReference type="GO" id="GO:0030915">
    <property type="term" value="C:Smc5-Smc6 complex"/>
    <property type="evidence" value="ECO:0007669"/>
    <property type="project" value="TreeGrafter"/>
</dbReference>
<protein>
    <submittedName>
        <fullName evidence="4">Uncharacterized protein</fullName>
    </submittedName>
</protein>
<feature type="region of interest" description="Disordered" evidence="3">
    <location>
        <begin position="1"/>
        <end position="26"/>
    </location>
</feature>
<feature type="compositionally biased region" description="Low complexity" evidence="3">
    <location>
        <begin position="685"/>
        <end position="695"/>
    </location>
</feature>
<evidence type="ECO:0000256" key="3">
    <source>
        <dbReference type="SAM" id="MobiDB-lite"/>
    </source>
</evidence>
<feature type="coiled-coil region" evidence="2">
    <location>
        <begin position="292"/>
        <end position="368"/>
    </location>
</feature>
<feature type="compositionally biased region" description="Polar residues" evidence="3">
    <location>
        <begin position="671"/>
        <end position="683"/>
    </location>
</feature>
<reference evidence="4 5" key="1">
    <citation type="submission" date="2013-03" db="EMBL/GenBank/DDBJ databases">
        <title>The Genome Sequence of Capronia coronata CBS 617.96.</title>
        <authorList>
            <consortium name="The Broad Institute Genomics Platform"/>
            <person name="Cuomo C."/>
            <person name="de Hoog S."/>
            <person name="Gorbushina A."/>
            <person name="Walker B."/>
            <person name="Young S.K."/>
            <person name="Zeng Q."/>
            <person name="Gargeya S."/>
            <person name="Fitzgerald M."/>
            <person name="Haas B."/>
            <person name="Abouelleil A."/>
            <person name="Allen A.W."/>
            <person name="Alvarado L."/>
            <person name="Arachchi H.M."/>
            <person name="Berlin A.M."/>
            <person name="Chapman S.B."/>
            <person name="Gainer-Dewar J."/>
            <person name="Goldberg J."/>
            <person name="Griggs A."/>
            <person name="Gujja S."/>
            <person name="Hansen M."/>
            <person name="Howarth C."/>
            <person name="Imamovic A."/>
            <person name="Ireland A."/>
            <person name="Larimer J."/>
            <person name="McCowan C."/>
            <person name="Murphy C."/>
            <person name="Pearson M."/>
            <person name="Poon T.W."/>
            <person name="Priest M."/>
            <person name="Roberts A."/>
            <person name="Saif S."/>
            <person name="Shea T."/>
            <person name="Sisk P."/>
            <person name="Sykes S."/>
            <person name="Wortman J."/>
            <person name="Nusbaum C."/>
            <person name="Birren B."/>
        </authorList>
    </citation>
    <scope>NUCLEOTIDE SEQUENCE [LARGE SCALE GENOMIC DNA]</scope>
    <source>
        <strain evidence="4 5">CBS 617.96</strain>
    </source>
</reference>
<dbReference type="PANTHER" id="PTHR45916:SF1">
    <property type="entry name" value="STRUCTURAL MAINTENANCE OF CHROMOSOMES PROTEIN 5"/>
    <property type="match status" value="1"/>
</dbReference>
<gene>
    <name evidence="4" type="ORF">A1O1_01739</name>
</gene>
<dbReference type="GO" id="GO:0000724">
    <property type="term" value="P:double-strand break repair via homologous recombination"/>
    <property type="evidence" value="ECO:0007669"/>
    <property type="project" value="TreeGrafter"/>
</dbReference>
<dbReference type="AlphaFoldDB" id="W9YKF2"/>
<dbReference type="GeneID" id="19156640"/>
<dbReference type="EMBL" id="AMWN01000002">
    <property type="protein sequence ID" value="EXJ93347.1"/>
    <property type="molecule type" value="Genomic_DNA"/>
</dbReference>
<feature type="region of interest" description="Disordered" evidence="3">
    <location>
        <begin position="763"/>
        <end position="815"/>
    </location>
</feature>
<organism evidence="4 5">
    <name type="scientific">Capronia coronata CBS 617.96</name>
    <dbReference type="NCBI Taxonomy" id="1182541"/>
    <lineage>
        <taxon>Eukaryota</taxon>
        <taxon>Fungi</taxon>
        <taxon>Dikarya</taxon>
        <taxon>Ascomycota</taxon>
        <taxon>Pezizomycotina</taxon>
        <taxon>Eurotiomycetes</taxon>
        <taxon>Chaetothyriomycetidae</taxon>
        <taxon>Chaetothyriales</taxon>
        <taxon>Herpotrichiellaceae</taxon>
        <taxon>Capronia</taxon>
    </lineage>
</organism>
<dbReference type="PANTHER" id="PTHR45916">
    <property type="entry name" value="STRUCTURAL MAINTENANCE OF CHROMOSOMES PROTEIN 5"/>
    <property type="match status" value="1"/>
</dbReference>
<dbReference type="GO" id="GO:0003697">
    <property type="term" value="F:single-stranded DNA binding"/>
    <property type="evidence" value="ECO:0007669"/>
    <property type="project" value="TreeGrafter"/>
</dbReference>
<feature type="region of interest" description="Disordered" evidence="3">
    <location>
        <begin position="664"/>
        <end position="696"/>
    </location>
</feature>
<feature type="compositionally biased region" description="Polar residues" evidence="3">
    <location>
        <begin position="1"/>
        <end position="19"/>
    </location>
</feature>
<dbReference type="Gene3D" id="1.10.287.1490">
    <property type="match status" value="1"/>
</dbReference>
<name>W9YKF2_9EURO</name>
<evidence type="ECO:0000256" key="2">
    <source>
        <dbReference type="SAM" id="Coils"/>
    </source>
</evidence>
<keyword evidence="5" id="KW-1185">Reference proteome</keyword>
<dbReference type="SUPFAM" id="SSF57997">
    <property type="entry name" value="Tropomyosin"/>
    <property type="match status" value="1"/>
</dbReference>
<dbReference type="STRING" id="1182541.W9YKF2"/>
<dbReference type="GO" id="GO:0005634">
    <property type="term" value="C:nucleus"/>
    <property type="evidence" value="ECO:0007669"/>
    <property type="project" value="TreeGrafter"/>
</dbReference>
<keyword evidence="1 2" id="KW-0175">Coiled coil</keyword>
<comment type="caution">
    <text evidence="4">The sequence shown here is derived from an EMBL/GenBank/DDBJ whole genome shotgun (WGS) entry which is preliminary data.</text>
</comment>
<feature type="coiled-coil region" evidence="2">
    <location>
        <begin position="420"/>
        <end position="473"/>
    </location>
</feature>
<evidence type="ECO:0000313" key="5">
    <source>
        <dbReference type="Proteomes" id="UP000019484"/>
    </source>
</evidence>
<feature type="compositionally biased region" description="Basic residues" evidence="3">
    <location>
        <begin position="806"/>
        <end position="815"/>
    </location>
</feature>
<feature type="coiled-coil region" evidence="2">
    <location>
        <begin position="183"/>
        <end position="238"/>
    </location>
</feature>
<sequence>MQNSVPDTRSTSSDAPNTSRDPRIREQRICTVRLEYPTKCSVQLTEVSPPRSGASQLQTALRTFVSSAIDNGIAKRKRDYLKAEAQAARAKYEHFQRSFTQFPIVVEQALEEQKKVDSDYEYIQQETRRCSEGENATSSDLVRRLFDIIVKEDEQSRLRASQVDELRKEFETLRTQTTTKLHSEKAAKDITDLTAENEALRKNVHTLQDSMSAIIRDNDALQKSLHTLQDRTKTIEDNIRDSFAIQRQESEASAKMDDSLRTGVAEIKEQVDKLSARLKPLEQGAVDLESMRKSTNLRVKSLQTRVEDAESQLNLLQKDASCYRTDTAVLRGQFSDLEARLAGYESSIETLRSESVALKDRISALQQTGTGAADRTQRLQQSLESHIREWNSLRDEISTLKLKMAATPAQGTGKDLGAQIRDLHERLDKHTSETARANRARDVLLVEEIERINHELSDKIESIQNELSEVENHTRPAVTSLSSEQSQVLESVAGLIPKLQDSESELAKLQKGLEKQTHIIQWQTHRFDNLTSETLARQMVGVLCPILPRFEEGLVKVEGDIARLWRRLEEPAPKAQDPPSDHEQRLLALKQDLSCAKTEVKSEYESLAREFRTVRDTVMAELKRLEDSHTRFDQQQATCRASNDKQMSDVEAQVAALRRALSGNDRFPASSPDTGACSPSSQDIGAHAAAAGHNASNLERSTQHKAGAVHKPNGIMKVAIEPEELDAEDIGEQASVLLESFLKKPGQATGQRPPIQTDTLLVGAGTQPRTKRRRVDSPELERQSTTGTTMPNDMVLAQPQKVQGLAKRKNKTHKT</sequence>
<dbReference type="OrthoDB" id="4160598at2759"/>
<dbReference type="HOGENOM" id="CLU_346467_0_0_1"/>
<evidence type="ECO:0000256" key="1">
    <source>
        <dbReference type="ARBA" id="ARBA00023054"/>
    </source>
</evidence>
<dbReference type="Proteomes" id="UP000019484">
    <property type="component" value="Unassembled WGS sequence"/>
</dbReference>
<dbReference type="RefSeq" id="XP_007720841.1">
    <property type="nucleotide sequence ID" value="XM_007722651.1"/>
</dbReference>
<proteinExistence type="predicted"/>
<evidence type="ECO:0000313" key="4">
    <source>
        <dbReference type="EMBL" id="EXJ93347.1"/>
    </source>
</evidence>